<dbReference type="GO" id="GO:0031965">
    <property type="term" value="C:nuclear membrane"/>
    <property type="evidence" value="ECO:0007669"/>
    <property type="project" value="UniProtKB-SubCell"/>
</dbReference>
<dbReference type="GO" id="GO:0006629">
    <property type="term" value="P:lipid metabolic process"/>
    <property type="evidence" value="ECO:0007669"/>
    <property type="project" value="UniProtKB-KW"/>
</dbReference>
<dbReference type="STRING" id="930992.A0A0C9ZG71"/>
<reference evidence="13 14" key="1">
    <citation type="submission" date="2014-04" db="EMBL/GenBank/DDBJ databases">
        <authorList>
            <consortium name="DOE Joint Genome Institute"/>
            <person name="Kuo A."/>
            <person name="Ruytinx J."/>
            <person name="Rineau F."/>
            <person name="Colpaert J."/>
            <person name="Kohler A."/>
            <person name="Nagy L.G."/>
            <person name="Floudas D."/>
            <person name="Copeland A."/>
            <person name="Barry K.W."/>
            <person name="Cichocki N."/>
            <person name="Veneault-Fourrey C."/>
            <person name="LaButti K."/>
            <person name="Lindquist E.A."/>
            <person name="Lipzen A."/>
            <person name="Lundell T."/>
            <person name="Morin E."/>
            <person name="Murat C."/>
            <person name="Sun H."/>
            <person name="Tunlid A."/>
            <person name="Henrissat B."/>
            <person name="Grigoriev I.V."/>
            <person name="Hibbett D.S."/>
            <person name="Martin F."/>
            <person name="Nordberg H.P."/>
            <person name="Cantor M.N."/>
            <person name="Hua S.X."/>
        </authorList>
    </citation>
    <scope>NUCLEOTIDE SEQUENCE [LARGE SCALE GENOMIC DNA]</scope>
    <source>
        <strain evidence="13 14">UH-Slu-Lm8-n1</strain>
    </source>
</reference>
<keyword evidence="9" id="KW-0539">Nucleus</keyword>
<evidence type="ECO:0000256" key="8">
    <source>
        <dbReference type="ARBA" id="ARBA00023136"/>
    </source>
</evidence>
<protein>
    <recommendedName>
        <fullName evidence="10">Transmembrane protein 188</fullName>
    </recommendedName>
</protein>
<evidence type="ECO:0000256" key="11">
    <source>
        <dbReference type="SAM" id="MobiDB-lite"/>
    </source>
</evidence>
<feature type="compositionally biased region" description="Low complexity" evidence="11">
    <location>
        <begin position="253"/>
        <end position="287"/>
    </location>
</feature>
<feature type="region of interest" description="Disordered" evidence="11">
    <location>
        <begin position="247"/>
        <end position="303"/>
    </location>
</feature>
<dbReference type="GO" id="GO:0019888">
    <property type="term" value="F:protein phosphatase regulator activity"/>
    <property type="evidence" value="ECO:0007669"/>
    <property type="project" value="InterPro"/>
</dbReference>
<evidence type="ECO:0000256" key="1">
    <source>
        <dbReference type="ARBA" id="ARBA00004232"/>
    </source>
</evidence>
<keyword evidence="4" id="KW-0963">Cytoplasm</keyword>
<keyword evidence="7" id="KW-0443">Lipid metabolism</keyword>
<dbReference type="Proteomes" id="UP000054485">
    <property type="component" value="Unassembled WGS sequence"/>
</dbReference>
<evidence type="ECO:0000256" key="4">
    <source>
        <dbReference type="ARBA" id="ARBA00022490"/>
    </source>
</evidence>
<evidence type="ECO:0000256" key="12">
    <source>
        <dbReference type="SAM" id="Phobius"/>
    </source>
</evidence>
<dbReference type="PANTHER" id="PTHR20996">
    <property type="entry name" value="NUCLEAR ENVELOPE PHOSPHATASE-REGULATORY SUBUNIT 1"/>
    <property type="match status" value="1"/>
</dbReference>
<sequence length="303" mass="34370">MAPTSRSQRQQSRASFHPSSDTATYRDLLLFEERLKTNAAQLQRRKYRYQLFLFHLLIAIAFLLSEVLLQTSFLDIPYTNLIRKVLPDVDGGAENLKPHPYFASGLLFVLVTALLLFFASGMYAEKIAYANRYVPHANKALRNFNMYLNVRRPPLRSIFSISPFLFVFHRPTQLRAPSPTQRPSNAPAPMAPIPPANSPRGELIFSSRVDRGFRESYERYRAAFERKRDGREREERGKTWTGRIANKMPWNQPANAPPALAALSRTASGRGRGSTVGTPSGSRRSSPMPRPGTRDYTAVRNID</sequence>
<dbReference type="InterPro" id="IPR019168">
    <property type="entry name" value="NEP1-R1"/>
</dbReference>
<dbReference type="InterPro" id="IPR005605">
    <property type="entry name" value="Spo7"/>
</dbReference>
<evidence type="ECO:0000256" key="2">
    <source>
        <dbReference type="ARBA" id="ARBA00004496"/>
    </source>
</evidence>
<accession>A0A0C9ZG71</accession>
<gene>
    <name evidence="13" type="ORF">CY34DRAFT_94402</name>
</gene>
<comment type="similarity">
    <text evidence="3">Belongs to the CNEP1R1 family.</text>
</comment>
<evidence type="ECO:0000256" key="7">
    <source>
        <dbReference type="ARBA" id="ARBA00023098"/>
    </source>
</evidence>
<evidence type="ECO:0000256" key="9">
    <source>
        <dbReference type="ARBA" id="ARBA00023242"/>
    </source>
</evidence>
<evidence type="ECO:0000313" key="14">
    <source>
        <dbReference type="Proteomes" id="UP000054485"/>
    </source>
</evidence>
<dbReference type="InParanoid" id="A0A0C9ZG71"/>
<dbReference type="Pfam" id="PF03907">
    <property type="entry name" value="Spo7"/>
    <property type="match status" value="1"/>
</dbReference>
<comment type="subcellular location">
    <subcellularLocation>
        <location evidence="2">Cytoplasm</location>
    </subcellularLocation>
    <subcellularLocation>
        <location evidence="1">Nucleus membrane</location>
        <topology evidence="1">Multi-pass membrane protein</topology>
    </subcellularLocation>
</comment>
<dbReference type="EMBL" id="KN835530">
    <property type="protein sequence ID" value="KIK36430.1"/>
    <property type="molecule type" value="Genomic_DNA"/>
</dbReference>
<dbReference type="GO" id="GO:0005737">
    <property type="term" value="C:cytoplasm"/>
    <property type="evidence" value="ECO:0007669"/>
    <property type="project" value="UniProtKB-SubCell"/>
</dbReference>
<name>A0A0C9ZG71_9AGAM</name>
<evidence type="ECO:0000256" key="10">
    <source>
        <dbReference type="ARBA" id="ARBA00030458"/>
    </source>
</evidence>
<evidence type="ECO:0000313" key="13">
    <source>
        <dbReference type="EMBL" id="KIK36430.1"/>
    </source>
</evidence>
<feature type="transmembrane region" description="Helical" evidence="12">
    <location>
        <begin position="101"/>
        <end position="124"/>
    </location>
</feature>
<proteinExistence type="inferred from homology"/>
<feature type="compositionally biased region" description="Low complexity" evidence="11">
    <location>
        <begin position="1"/>
        <end position="13"/>
    </location>
</feature>
<keyword evidence="5 12" id="KW-0812">Transmembrane</keyword>
<organism evidence="13 14">
    <name type="scientific">Suillus luteus UH-Slu-Lm8-n1</name>
    <dbReference type="NCBI Taxonomy" id="930992"/>
    <lineage>
        <taxon>Eukaryota</taxon>
        <taxon>Fungi</taxon>
        <taxon>Dikarya</taxon>
        <taxon>Basidiomycota</taxon>
        <taxon>Agaricomycotina</taxon>
        <taxon>Agaricomycetes</taxon>
        <taxon>Agaricomycetidae</taxon>
        <taxon>Boletales</taxon>
        <taxon>Suillineae</taxon>
        <taxon>Suillaceae</taxon>
        <taxon>Suillus</taxon>
    </lineage>
</organism>
<keyword evidence="14" id="KW-1185">Reference proteome</keyword>
<dbReference type="PANTHER" id="PTHR20996:SF1">
    <property type="entry name" value="NUCLEAR ENVELOPE PHOSPHATASE-REGULATORY SUBUNIT 1"/>
    <property type="match status" value="1"/>
</dbReference>
<reference evidence="14" key="2">
    <citation type="submission" date="2015-01" db="EMBL/GenBank/DDBJ databases">
        <title>Evolutionary Origins and Diversification of the Mycorrhizal Mutualists.</title>
        <authorList>
            <consortium name="DOE Joint Genome Institute"/>
            <consortium name="Mycorrhizal Genomics Consortium"/>
            <person name="Kohler A."/>
            <person name="Kuo A."/>
            <person name="Nagy L.G."/>
            <person name="Floudas D."/>
            <person name="Copeland A."/>
            <person name="Barry K.W."/>
            <person name="Cichocki N."/>
            <person name="Veneault-Fourrey C."/>
            <person name="LaButti K."/>
            <person name="Lindquist E.A."/>
            <person name="Lipzen A."/>
            <person name="Lundell T."/>
            <person name="Morin E."/>
            <person name="Murat C."/>
            <person name="Riley R."/>
            <person name="Ohm R."/>
            <person name="Sun H."/>
            <person name="Tunlid A."/>
            <person name="Henrissat B."/>
            <person name="Grigoriev I.V."/>
            <person name="Hibbett D.S."/>
            <person name="Martin F."/>
        </authorList>
    </citation>
    <scope>NUCLEOTIDE SEQUENCE [LARGE SCALE GENOMIC DNA]</scope>
    <source>
        <strain evidence="14">UH-Slu-Lm8-n1</strain>
    </source>
</reference>
<dbReference type="OrthoDB" id="5599171at2759"/>
<evidence type="ECO:0000256" key="5">
    <source>
        <dbReference type="ARBA" id="ARBA00022692"/>
    </source>
</evidence>
<keyword evidence="8 12" id="KW-0472">Membrane</keyword>
<keyword evidence="6 12" id="KW-1133">Transmembrane helix</keyword>
<feature type="transmembrane region" description="Helical" evidence="12">
    <location>
        <begin position="51"/>
        <end position="69"/>
    </location>
</feature>
<feature type="region of interest" description="Disordered" evidence="11">
    <location>
        <begin position="175"/>
        <end position="202"/>
    </location>
</feature>
<dbReference type="AlphaFoldDB" id="A0A0C9ZG71"/>
<evidence type="ECO:0000256" key="3">
    <source>
        <dbReference type="ARBA" id="ARBA00010998"/>
    </source>
</evidence>
<dbReference type="GO" id="GO:0071595">
    <property type="term" value="C:Nem1-Spo7 phosphatase complex"/>
    <property type="evidence" value="ECO:0007669"/>
    <property type="project" value="InterPro"/>
</dbReference>
<dbReference type="HOGENOM" id="CLU_041822_0_0_1"/>
<evidence type="ECO:0000256" key="6">
    <source>
        <dbReference type="ARBA" id="ARBA00022989"/>
    </source>
</evidence>
<feature type="region of interest" description="Disordered" evidence="11">
    <location>
        <begin position="1"/>
        <end position="20"/>
    </location>
</feature>